<reference evidence="2" key="1">
    <citation type="submission" date="2016-05" db="EMBL/GenBank/DDBJ databases">
        <authorList>
            <person name="Li Y."/>
        </authorList>
    </citation>
    <scope>NUCLEOTIDE SEQUENCE [LARGE SCALE GENOMIC DNA]</scope>
    <source>
        <strain evidence="2">YIC4027</strain>
    </source>
</reference>
<dbReference type="STRING" id="1752398.A8M32_27380"/>
<gene>
    <name evidence="1" type="ORF">A8M32_27380</name>
</gene>
<dbReference type="RefSeq" id="WP_069461571.1">
    <property type="nucleotide sequence ID" value="NZ_CP034909.1"/>
</dbReference>
<dbReference type="EMBL" id="LYBW01000066">
    <property type="protein sequence ID" value="ODR88270.1"/>
    <property type="molecule type" value="Genomic_DNA"/>
</dbReference>
<dbReference type="InterPro" id="IPR032710">
    <property type="entry name" value="NTF2-like_dom_sf"/>
</dbReference>
<evidence type="ECO:0000313" key="1">
    <source>
        <dbReference type="EMBL" id="ODR88270.1"/>
    </source>
</evidence>
<proteinExistence type="predicted"/>
<comment type="caution">
    <text evidence="1">The sequence shown here is derived from an EMBL/GenBank/DDBJ whole genome shotgun (WGS) entry which is preliminary data.</text>
</comment>
<name>A0A1E3V417_9HYPH</name>
<protein>
    <submittedName>
        <fullName evidence="1">Uncharacterized protein</fullName>
    </submittedName>
</protein>
<dbReference type="AlphaFoldDB" id="A0A1E3V417"/>
<sequence>MDDDEAWELERRLWLEGAGAYQSLVADECLMAFQPVGILAGSEIVRALDGASRWQDVTMTERRIARPTEAIIVLAYRAQGRRDVDSPYTAHCTSTYAQIGAEWRLVQHQQTPAH</sequence>
<accession>A0A1E3V417</accession>
<dbReference type="SUPFAM" id="SSF54427">
    <property type="entry name" value="NTF2-like"/>
    <property type="match status" value="1"/>
</dbReference>
<dbReference type="Proteomes" id="UP000094342">
    <property type="component" value="Unassembled WGS sequence"/>
</dbReference>
<evidence type="ECO:0000313" key="2">
    <source>
        <dbReference type="Proteomes" id="UP000094342"/>
    </source>
</evidence>
<dbReference type="Gene3D" id="3.10.450.50">
    <property type="match status" value="1"/>
</dbReference>
<keyword evidence="2" id="KW-1185">Reference proteome</keyword>
<organism evidence="1 2">
    <name type="scientific">Sinorhizobium alkalisoli</name>
    <dbReference type="NCBI Taxonomy" id="1752398"/>
    <lineage>
        <taxon>Bacteria</taxon>
        <taxon>Pseudomonadati</taxon>
        <taxon>Pseudomonadota</taxon>
        <taxon>Alphaproteobacteria</taxon>
        <taxon>Hyphomicrobiales</taxon>
        <taxon>Rhizobiaceae</taxon>
        <taxon>Sinorhizobium/Ensifer group</taxon>
        <taxon>Sinorhizobium</taxon>
    </lineage>
</organism>